<dbReference type="Proteomes" id="UP001237823">
    <property type="component" value="Unassembled WGS sequence"/>
</dbReference>
<keyword evidence="3" id="KW-1185">Reference proteome</keyword>
<evidence type="ECO:0008006" key="4">
    <source>
        <dbReference type="Google" id="ProtNLM"/>
    </source>
</evidence>
<gene>
    <name evidence="2" type="ORF">QUG92_15800</name>
</gene>
<keyword evidence="1" id="KW-0472">Membrane</keyword>
<dbReference type="EMBL" id="JAUCML010000013">
    <property type="protein sequence ID" value="MDM7886575.1"/>
    <property type="molecule type" value="Genomic_DNA"/>
</dbReference>
<evidence type="ECO:0000256" key="1">
    <source>
        <dbReference type="SAM" id="Phobius"/>
    </source>
</evidence>
<feature type="transmembrane region" description="Helical" evidence="1">
    <location>
        <begin position="53"/>
        <end position="75"/>
    </location>
</feature>
<accession>A0ABT7TAJ2</accession>
<protein>
    <recommendedName>
        <fullName evidence="4">Holin-X, holin superfamily III</fullName>
    </recommendedName>
</protein>
<comment type="caution">
    <text evidence="2">The sequence shown here is derived from an EMBL/GenBank/DDBJ whole genome shotgun (WGS) entry which is preliminary data.</text>
</comment>
<keyword evidence="1" id="KW-0812">Transmembrane</keyword>
<evidence type="ECO:0000313" key="3">
    <source>
        <dbReference type="Proteomes" id="UP001237823"/>
    </source>
</evidence>
<sequence>MLPEARDHLPHDAEARLTAADVDRFVSATADAPNTRMAVLGVLRAHSSNGAEVGVSVTALLVSVLGVTFNLLSIAAQPGGWWQLIPILEAIGIMVVASLFVRVAVAAHVRKMTAVTWLGAYEDALTRSFDKAAPPRTWLGRFGVGR</sequence>
<proteinExistence type="predicted"/>
<organism evidence="2 3">
    <name type="scientific">Curtobacterium citri</name>
    <dbReference type="NCBI Taxonomy" id="3055139"/>
    <lineage>
        <taxon>Bacteria</taxon>
        <taxon>Bacillati</taxon>
        <taxon>Actinomycetota</taxon>
        <taxon>Actinomycetes</taxon>
        <taxon>Micrococcales</taxon>
        <taxon>Microbacteriaceae</taxon>
        <taxon>Curtobacterium</taxon>
    </lineage>
</organism>
<evidence type="ECO:0000313" key="2">
    <source>
        <dbReference type="EMBL" id="MDM7886575.1"/>
    </source>
</evidence>
<reference evidence="2 3" key="1">
    <citation type="submission" date="2023-06" db="EMBL/GenBank/DDBJ databases">
        <authorList>
            <person name="Feng G."/>
            <person name="Li J."/>
            <person name="Zhu H."/>
        </authorList>
    </citation>
    <scope>NUCLEOTIDE SEQUENCE [LARGE SCALE GENOMIC DNA]</scope>
    <source>
        <strain evidence="2 3">RHCKG23</strain>
    </source>
</reference>
<feature type="transmembrane region" description="Helical" evidence="1">
    <location>
        <begin position="81"/>
        <end position="105"/>
    </location>
</feature>
<dbReference type="RefSeq" id="WP_289459920.1">
    <property type="nucleotide sequence ID" value="NZ_JAUCML010000013.1"/>
</dbReference>
<keyword evidence="1" id="KW-1133">Transmembrane helix</keyword>
<name>A0ABT7TAJ2_9MICO</name>